<feature type="transmembrane region" description="Helical" evidence="13">
    <location>
        <begin position="25"/>
        <end position="49"/>
    </location>
</feature>
<dbReference type="PANTHER" id="PTHR24242:SF412">
    <property type="entry name" value="OLFACTORY RECEPTOR 10A7-LIKE"/>
    <property type="match status" value="1"/>
</dbReference>
<feature type="transmembrane region" description="Helical" evidence="13">
    <location>
        <begin position="273"/>
        <end position="292"/>
    </location>
</feature>
<keyword evidence="12" id="KW-0807">Transducer</keyword>
<organism evidence="15 16">
    <name type="scientific">Pyxicephalus adspersus</name>
    <name type="common">African bullfrog</name>
    <dbReference type="NCBI Taxonomy" id="30357"/>
    <lineage>
        <taxon>Eukaryota</taxon>
        <taxon>Metazoa</taxon>
        <taxon>Chordata</taxon>
        <taxon>Craniata</taxon>
        <taxon>Vertebrata</taxon>
        <taxon>Euteleostomi</taxon>
        <taxon>Amphibia</taxon>
        <taxon>Batrachia</taxon>
        <taxon>Anura</taxon>
        <taxon>Neobatrachia</taxon>
        <taxon>Ranoidea</taxon>
        <taxon>Pyxicephalidae</taxon>
        <taxon>Pyxicephalinae</taxon>
        <taxon>Pyxicephalus</taxon>
    </lineage>
</organism>
<dbReference type="GO" id="GO:0004930">
    <property type="term" value="F:G protein-coupled receptor activity"/>
    <property type="evidence" value="ECO:0007669"/>
    <property type="project" value="UniProtKB-KW"/>
</dbReference>
<dbReference type="InterPro" id="IPR000725">
    <property type="entry name" value="Olfact_rcpt"/>
</dbReference>
<dbReference type="EMBL" id="DYDO01000002">
    <property type="protein sequence ID" value="DBA29800.1"/>
    <property type="molecule type" value="Genomic_DNA"/>
</dbReference>
<dbReference type="InterPro" id="IPR017452">
    <property type="entry name" value="GPCR_Rhodpsn_7TM"/>
</dbReference>
<sequence length="314" mass="35935">MCEFNQTQVTHIKLLGFRGLYKFRFFLFFAFLLTYIMILSGNILIIVLVSVIDQLKIPMFFFLKYLAISDVLLTTTVLPVTLEVIIKDKVEIPLAGCITQLYSAGFFSSLQCFLFAIMSYDRYLAICNPLRYPSLMNAYICLQVIIGLYVFVFILVSSEIIVIYRLNYCGLNYIDHFFCDLGPVVELSTSDISGLMLQDFISSSIAIFLPFAFIITTYIWILVTILKISSANGRRKAFSTCSSHMATVCAFYGTLIVVYMAPSDESSSYMNKYKSLLYIVVSPLLNPIIYSLRNNEIRRVLHKTLVKFRTFARK</sequence>
<keyword evidence="8 13" id="KW-0472">Membrane</keyword>
<reference evidence="15" key="1">
    <citation type="thesis" date="2020" institute="ProQuest LLC" country="789 East Eisenhower Parkway, Ann Arbor, MI, USA">
        <title>Comparative Genomics and Chromosome Evolution.</title>
        <authorList>
            <person name="Mudd A.B."/>
        </authorList>
    </citation>
    <scope>NUCLEOTIDE SEQUENCE</scope>
    <source>
        <strain evidence="15">1538</strain>
        <tissue evidence="15">Blood</tissue>
    </source>
</reference>
<keyword evidence="10" id="KW-0675">Receptor</keyword>
<evidence type="ECO:0000256" key="10">
    <source>
        <dbReference type="ARBA" id="ARBA00023170"/>
    </source>
</evidence>
<feature type="transmembrane region" description="Helical" evidence="13">
    <location>
        <begin position="138"/>
        <end position="164"/>
    </location>
</feature>
<keyword evidence="9" id="KW-1015">Disulfide bond</keyword>
<dbReference type="Pfam" id="PF13853">
    <property type="entry name" value="7tm_4"/>
    <property type="match status" value="1"/>
</dbReference>
<dbReference type="AlphaFoldDB" id="A0AAV3APN8"/>
<dbReference type="FunFam" id="1.20.1070.10:FF:000010">
    <property type="entry name" value="Olfactory receptor"/>
    <property type="match status" value="1"/>
</dbReference>
<evidence type="ECO:0000256" key="5">
    <source>
        <dbReference type="ARBA" id="ARBA00022725"/>
    </source>
</evidence>
<name>A0AAV3APN8_PYXAD</name>
<dbReference type="Proteomes" id="UP001181693">
    <property type="component" value="Unassembled WGS sequence"/>
</dbReference>
<keyword evidence="4 13" id="KW-0812">Transmembrane</keyword>
<feature type="transmembrane region" description="Helical" evidence="13">
    <location>
        <begin position="61"/>
        <end position="86"/>
    </location>
</feature>
<dbReference type="GO" id="GO:0004984">
    <property type="term" value="F:olfactory receptor activity"/>
    <property type="evidence" value="ECO:0007669"/>
    <property type="project" value="InterPro"/>
</dbReference>
<comment type="caution">
    <text evidence="15">The sequence shown here is derived from an EMBL/GenBank/DDBJ whole genome shotgun (WGS) entry which is preliminary data.</text>
</comment>
<dbReference type="InterPro" id="IPR000276">
    <property type="entry name" value="GPCR_Rhodpsn"/>
</dbReference>
<dbReference type="GO" id="GO:0005886">
    <property type="term" value="C:plasma membrane"/>
    <property type="evidence" value="ECO:0007669"/>
    <property type="project" value="UniProtKB-SubCell"/>
</dbReference>
<evidence type="ECO:0000256" key="12">
    <source>
        <dbReference type="ARBA" id="ARBA00023224"/>
    </source>
</evidence>
<proteinExistence type="predicted"/>
<evidence type="ECO:0000256" key="1">
    <source>
        <dbReference type="ARBA" id="ARBA00004651"/>
    </source>
</evidence>
<feature type="transmembrane region" description="Helical" evidence="13">
    <location>
        <begin position="238"/>
        <end position="261"/>
    </location>
</feature>
<dbReference type="PANTHER" id="PTHR24242">
    <property type="entry name" value="G-PROTEIN COUPLED RECEPTOR"/>
    <property type="match status" value="1"/>
</dbReference>
<evidence type="ECO:0000313" key="16">
    <source>
        <dbReference type="Proteomes" id="UP001181693"/>
    </source>
</evidence>
<keyword evidence="6 13" id="KW-1133">Transmembrane helix</keyword>
<evidence type="ECO:0000256" key="2">
    <source>
        <dbReference type="ARBA" id="ARBA00022475"/>
    </source>
</evidence>
<evidence type="ECO:0000259" key="14">
    <source>
        <dbReference type="PROSITE" id="PS50262"/>
    </source>
</evidence>
<dbReference type="PROSITE" id="PS50262">
    <property type="entry name" value="G_PROTEIN_RECEP_F1_2"/>
    <property type="match status" value="1"/>
</dbReference>
<keyword evidence="2" id="KW-1003">Cell membrane</keyword>
<evidence type="ECO:0000256" key="4">
    <source>
        <dbReference type="ARBA" id="ARBA00022692"/>
    </source>
</evidence>
<keyword evidence="11" id="KW-0325">Glycoprotein</keyword>
<evidence type="ECO:0000256" key="11">
    <source>
        <dbReference type="ARBA" id="ARBA00023180"/>
    </source>
</evidence>
<keyword evidence="3" id="KW-0716">Sensory transduction</keyword>
<keyword evidence="5" id="KW-0552">Olfaction</keyword>
<dbReference type="Gene3D" id="1.20.1070.10">
    <property type="entry name" value="Rhodopsin 7-helix transmembrane proteins"/>
    <property type="match status" value="1"/>
</dbReference>
<evidence type="ECO:0000313" key="15">
    <source>
        <dbReference type="EMBL" id="DBA29800.1"/>
    </source>
</evidence>
<evidence type="ECO:0000256" key="6">
    <source>
        <dbReference type="ARBA" id="ARBA00022989"/>
    </source>
</evidence>
<evidence type="ECO:0000256" key="9">
    <source>
        <dbReference type="ARBA" id="ARBA00023157"/>
    </source>
</evidence>
<evidence type="ECO:0000256" key="13">
    <source>
        <dbReference type="SAM" id="Phobius"/>
    </source>
</evidence>
<keyword evidence="16" id="KW-1185">Reference proteome</keyword>
<accession>A0AAV3APN8</accession>
<protein>
    <recommendedName>
        <fullName evidence="14">G-protein coupled receptors family 1 profile domain-containing protein</fullName>
    </recommendedName>
</protein>
<dbReference type="PRINTS" id="PR00245">
    <property type="entry name" value="OLFACTORYR"/>
</dbReference>
<dbReference type="SUPFAM" id="SSF81321">
    <property type="entry name" value="Family A G protein-coupled receptor-like"/>
    <property type="match status" value="1"/>
</dbReference>
<feature type="transmembrane region" description="Helical" evidence="13">
    <location>
        <begin position="205"/>
        <end position="226"/>
    </location>
</feature>
<comment type="subcellular location">
    <subcellularLocation>
        <location evidence="1">Cell membrane</location>
        <topology evidence="1">Multi-pass membrane protein</topology>
    </subcellularLocation>
</comment>
<evidence type="ECO:0000256" key="8">
    <source>
        <dbReference type="ARBA" id="ARBA00023136"/>
    </source>
</evidence>
<gene>
    <name evidence="15" type="ORF">GDO54_005860</name>
</gene>
<feature type="transmembrane region" description="Helical" evidence="13">
    <location>
        <begin position="92"/>
        <end position="117"/>
    </location>
</feature>
<keyword evidence="7" id="KW-0297">G-protein coupled receptor</keyword>
<evidence type="ECO:0000256" key="3">
    <source>
        <dbReference type="ARBA" id="ARBA00022606"/>
    </source>
</evidence>
<feature type="domain" description="G-protein coupled receptors family 1 profile" evidence="14">
    <location>
        <begin position="41"/>
        <end position="290"/>
    </location>
</feature>
<dbReference type="PRINTS" id="PR00237">
    <property type="entry name" value="GPCRRHODOPSN"/>
</dbReference>
<evidence type="ECO:0000256" key="7">
    <source>
        <dbReference type="ARBA" id="ARBA00023040"/>
    </source>
</evidence>
<dbReference type="InterPro" id="IPR050939">
    <property type="entry name" value="Olfactory_GPCR1"/>
</dbReference>